<dbReference type="PANTHER" id="PTHR30290:SF9">
    <property type="entry name" value="OLIGOPEPTIDE-BINDING PROTEIN APPA"/>
    <property type="match status" value="1"/>
</dbReference>
<evidence type="ECO:0000256" key="3">
    <source>
        <dbReference type="ARBA" id="ARBA00022448"/>
    </source>
</evidence>
<evidence type="ECO:0000259" key="6">
    <source>
        <dbReference type="Pfam" id="PF00496"/>
    </source>
</evidence>
<feature type="domain" description="Solute-binding protein family 5" evidence="6">
    <location>
        <begin position="37"/>
        <end position="340"/>
    </location>
</feature>
<gene>
    <name evidence="7" type="ORF">BJF95_13665</name>
</gene>
<dbReference type="STRING" id="1867956.BJF95_13665"/>
<feature type="domain" description="Solute-binding protein family 5" evidence="6">
    <location>
        <begin position="464"/>
        <end position="517"/>
    </location>
</feature>
<reference evidence="7 8" key="1">
    <citation type="submission" date="2016-09" db="EMBL/GenBank/DDBJ databases">
        <title>Rhizobium oryziradicis sp. nov., isolated from the root of rice.</title>
        <authorList>
            <person name="Zhao J."/>
            <person name="Zhang X."/>
        </authorList>
    </citation>
    <scope>NUCLEOTIDE SEQUENCE [LARGE SCALE GENOMIC DNA]</scope>
    <source>
        <strain evidence="7 8">N19</strain>
    </source>
</reference>
<evidence type="ECO:0000256" key="4">
    <source>
        <dbReference type="ARBA" id="ARBA00022729"/>
    </source>
</evidence>
<name>A0A1Q8ZMJ3_9HYPH</name>
<evidence type="ECO:0000256" key="5">
    <source>
        <dbReference type="SAM" id="SignalP"/>
    </source>
</evidence>
<dbReference type="RefSeq" id="WP_075641180.1">
    <property type="nucleotide sequence ID" value="NZ_MKIM01000029.1"/>
</dbReference>
<evidence type="ECO:0000313" key="8">
    <source>
        <dbReference type="Proteomes" id="UP000186894"/>
    </source>
</evidence>
<dbReference type="AlphaFoldDB" id="A0A1Q8ZMJ3"/>
<dbReference type="InterPro" id="IPR000914">
    <property type="entry name" value="SBP_5_dom"/>
</dbReference>
<evidence type="ECO:0000313" key="7">
    <source>
        <dbReference type="EMBL" id="OLP42972.1"/>
    </source>
</evidence>
<evidence type="ECO:0000256" key="1">
    <source>
        <dbReference type="ARBA" id="ARBA00004418"/>
    </source>
</evidence>
<comment type="similarity">
    <text evidence="2">Belongs to the bacterial solute-binding protein 5 family.</text>
</comment>
<sequence length="540" mass="58565">MKFRLLGGAVAVSVAALLTHPAFAFEGKNLTAPDCSYGGKIKSIVATDEHTVTFSMCSPDPAFKAKAAFVPFGIQPAKHIEELGPAKKLLDNPIGTGPFKLESWNRGDSITMVRNDAYWGDKPAFDKLVFRWNQSGAGRLNELRAGTVDEITNISPDDFDSVKNDPDLQFLPQPAPNILYLGMVNTVKPFDNEKVRQAIAMGIDRQRIVDNFYPQGSIVASHFTPCSLPNGCAGKDWYSFDASAAKKLMADAGFPNGFKTKIYYRDVFRSYLPEPSVVAVEFQTQLKKNLGIDAEVVPMESGKFIDESSAGRLDGFYLLGWGADYPHITNFLDYHFGKTSKLFGTTFPDITKGLTEGGTIADVKKAEPIYAAVNDAIRQHVPMVPIVHGAAAFAARATLKNASVRPFGSPLLQDEIPGKDTLVFMQNAEPISLYCGDETDGETLNACTPITETLLNYAKDSGDITPGLATSCDANDDSTVWTCHLRKGVKFTDGSDFNANDVVVSWAAGLDASNPAHVGNTGSFDYFSSLWGGLMNAKKK</sequence>
<evidence type="ECO:0000256" key="2">
    <source>
        <dbReference type="ARBA" id="ARBA00005695"/>
    </source>
</evidence>
<keyword evidence="8" id="KW-1185">Reference proteome</keyword>
<proteinExistence type="inferred from homology"/>
<dbReference type="InterPro" id="IPR039424">
    <property type="entry name" value="SBP_5"/>
</dbReference>
<dbReference type="Proteomes" id="UP000186894">
    <property type="component" value="Unassembled WGS sequence"/>
</dbReference>
<dbReference type="GO" id="GO:0015833">
    <property type="term" value="P:peptide transport"/>
    <property type="evidence" value="ECO:0007669"/>
    <property type="project" value="TreeGrafter"/>
</dbReference>
<comment type="caution">
    <text evidence="7">The sequence shown here is derived from an EMBL/GenBank/DDBJ whole genome shotgun (WGS) entry which is preliminary data.</text>
</comment>
<dbReference type="GO" id="GO:1904680">
    <property type="term" value="F:peptide transmembrane transporter activity"/>
    <property type="evidence" value="ECO:0007669"/>
    <property type="project" value="TreeGrafter"/>
</dbReference>
<dbReference type="OrthoDB" id="9803988at2"/>
<keyword evidence="4 5" id="KW-0732">Signal</keyword>
<dbReference type="Pfam" id="PF00496">
    <property type="entry name" value="SBP_bac_5"/>
    <property type="match status" value="2"/>
</dbReference>
<dbReference type="Gene3D" id="3.10.105.10">
    <property type="entry name" value="Dipeptide-binding Protein, Domain 3"/>
    <property type="match status" value="1"/>
</dbReference>
<dbReference type="PANTHER" id="PTHR30290">
    <property type="entry name" value="PERIPLASMIC BINDING COMPONENT OF ABC TRANSPORTER"/>
    <property type="match status" value="1"/>
</dbReference>
<dbReference type="Gene3D" id="3.40.190.10">
    <property type="entry name" value="Periplasmic binding protein-like II"/>
    <property type="match status" value="1"/>
</dbReference>
<accession>A0A1Q8ZMJ3</accession>
<dbReference type="EMBL" id="MKIM01000029">
    <property type="protein sequence ID" value="OLP42972.1"/>
    <property type="molecule type" value="Genomic_DNA"/>
</dbReference>
<keyword evidence="3" id="KW-0813">Transport</keyword>
<feature type="chain" id="PRO_5010286982" evidence="5">
    <location>
        <begin position="25"/>
        <end position="540"/>
    </location>
</feature>
<dbReference type="SUPFAM" id="SSF53850">
    <property type="entry name" value="Periplasmic binding protein-like II"/>
    <property type="match status" value="2"/>
</dbReference>
<organism evidence="7 8">
    <name type="scientific">Rhizobium oryziradicis</name>
    <dbReference type="NCBI Taxonomy" id="1867956"/>
    <lineage>
        <taxon>Bacteria</taxon>
        <taxon>Pseudomonadati</taxon>
        <taxon>Pseudomonadota</taxon>
        <taxon>Alphaproteobacteria</taxon>
        <taxon>Hyphomicrobiales</taxon>
        <taxon>Rhizobiaceae</taxon>
        <taxon>Rhizobium/Agrobacterium group</taxon>
        <taxon>Rhizobium</taxon>
    </lineage>
</organism>
<dbReference type="Gene3D" id="3.90.76.10">
    <property type="entry name" value="Dipeptide-binding Protein, Domain 1"/>
    <property type="match status" value="2"/>
</dbReference>
<comment type="subcellular location">
    <subcellularLocation>
        <location evidence="1">Periplasm</location>
    </subcellularLocation>
</comment>
<feature type="signal peptide" evidence="5">
    <location>
        <begin position="1"/>
        <end position="24"/>
    </location>
</feature>
<protein>
    <submittedName>
        <fullName evidence="7">Peptide ABC transporter substrate-binding protein</fullName>
    </submittedName>
</protein>